<evidence type="ECO:0000256" key="6">
    <source>
        <dbReference type="SAM" id="MobiDB-lite"/>
    </source>
</evidence>
<feature type="region of interest" description="Disordered" evidence="6">
    <location>
        <begin position="413"/>
        <end position="440"/>
    </location>
</feature>
<dbReference type="PRINTS" id="PR00143">
    <property type="entry name" value="CITRTSNTHASE"/>
</dbReference>
<dbReference type="InterPro" id="IPR019810">
    <property type="entry name" value="Citrate_synthase_AS"/>
</dbReference>
<keyword evidence="9" id="KW-1185">Reference proteome</keyword>
<dbReference type="Proteomes" id="UP001494902">
    <property type="component" value="Unassembled WGS sequence"/>
</dbReference>
<dbReference type="RefSeq" id="WP_349301242.1">
    <property type="nucleotide sequence ID" value="NZ_JBEDNQ010000013.1"/>
</dbReference>
<dbReference type="Gene3D" id="1.10.230.10">
    <property type="entry name" value="Cytochrome P450-Terp, domain 2"/>
    <property type="match status" value="1"/>
</dbReference>
<dbReference type="EC" id="2.3.3.16" evidence="3"/>
<dbReference type="Pfam" id="PF00285">
    <property type="entry name" value="Citrate_synt"/>
    <property type="match status" value="1"/>
</dbReference>
<evidence type="ECO:0000256" key="3">
    <source>
        <dbReference type="ARBA" id="ARBA00012972"/>
    </source>
</evidence>
<sequence>MEYLTVAETAERLGVKRETVYAYASRGLLTSVRGAQRRGSRFAQDEVEALAGRGREAGDPSGAVERIRTRVTLVADGGPYYRGVPAGEIARAGGTLADVAGLLWQAPGPVAFDPDPGLLPVVRSALAALPAGARGTDRFRLAVAALAAADPLRADVGAAAVTRTAASLLGTVVAALADGAGPDDTAARPSSGTSRVADPDPGARDVPLGADRQAEGEGLAARLWPALARDPSADPGAGPDRVGTALVLLADHGLAASTVAARVAAGTLADVHAVVSAGLGALDGPRHGLASGLAYRFLAGALEDPHAALAERLRAGERVPGFGHGVYTGPDPRAVELLAVLRGDPAAERALAAVDALTEGLARGDGPAPNIDLALAALMLAHDLRSDAGELVFAVARTVGWVAHALEEYAEPGPRARPRGVYTGPRPGSTSAAWTTTLSE</sequence>
<dbReference type="SUPFAM" id="SSF48256">
    <property type="entry name" value="Citrate synthase"/>
    <property type="match status" value="1"/>
</dbReference>
<gene>
    <name evidence="8" type="ORF">WIS52_27210</name>
</gene>
<dbReference type="InterPro" id="IPR016143">
    <property type="entry name" value="Citrate_synth-like_sm_a-sub"/>
</dbReference>
<dbReference type="InterPro" id="IPR002020">
    <property type="entry name" value="Citrate_synthase"/>
</dbReference>
<reference evidence="8 9" key="1">
    <citation type="submission" date="2024-03" db="EMBL/GenBank/DDBJ databases">
        <title>Draft genome sequence of Pseudonocardia nematodicida JCM 31783.</title>
        <authorList>
            <person name="Butdee W."/>
            <person name="Duangmal K."/>
        </authorList>
    </citation>
    <scope>NUCLEOTIDE SEQUENCE [LARGE SCALE GENOMIC DNA]</scope>
    <source>
        <strain evidence="8 9">JCM 31783</strain>
    </source>
</reference>
<dbReference type="Pfam" id="PF12728">
    <property type="entry name" value="HTH_17"/>
    <property type="match status" value="1"/>
</dbReference>
<dbReference type="InterPro" id="IPR009061">
    <property type="entry name" value="DNA-bd_dom_put_sf"/>
</dbReference>
<feature type="compositionally biased region" description="Polar residues" evidence="6">
    <location>
        <begin position="428"/>
        <end position="440"/>
    </location>
</feature>
<evidence type="ECO:0000313" key="9">
    <source>
        <dbReference type="Proteomes" id="UP001494902"/>
    </source>
</evidence>
<dbReference type="PANTHER" id="PTHR11739:SF4">
    <property type="entry name" value="CITRATE SYNTHASE, PEROXISOMAL"/>
    <property type="match status" value="1"/>
</dbReference>
<organism evidence="8 9">
    <name type="scientific">Pseudonocardia nematodicida</name>
    <dbReference type="NCBI Taxonomy" id="1206997"/>
    <lineage>
        <taxon>Bacteria</taxon>
        <taxon>Bacillati</taxon>
        <taxon>Actinomycetota</taxon>
        <taxon>Actinomycetes</taxon>
        <taxon>Pseudonocardiales</taxon>
        <taxon>Pseudonocardiaceae</taxon>
        <taxon>Pseudonocardia</taxon>
    </lineage>
</organism>
<protein>
    <recommendedName>
        <fullName evidence="3">citrate synthase (unknown stereospecificity)</fullName>
        <ecNumber evidence="3">2.3.3.16</ecNumber>
    </recommendedName>
</protein>
<dbReference type="PANTHER" id="PTHR11739">
    <property type="entry name" value="CITRATE SYNTHASE"/>
    <property type="match status" value="1"/>
</dbReference>
<evidence type="ECO:0000313" key="8">
    <source>
        <dbReference type="EMBL" id="MEQ3554173.1"/>
    </source>
</evidence>
<dbReference type="SUPFAM" id="SSF46955">
    <property type="entry name" value="Putative DNA-binding domain"/>
    <property type="match status" value="1"/>
</dbReference>
<evidence type="ECO:0000256" key="4">
    <source>
        <dbReference type="ARBA" id="ARBA00022679"/>
    </source>
</evidence>
<comment type="caution">
    <text evidence="8">The sequence shown here is derived from an EMBL/GenBank/DDBJ whole genome shotgun (WGS) entry which is preliminary data.</text>
</comment>
<dbReference type="InterPro" id="IPR041657">
    <property type="entry name" value="HTH_17"/>
</dbReference>
<keyword evidence="4 5" id="KW-0808">Transferase</keyword>
<comment type="similarity">
    <text evidence="2 5">Belongs to the citrate synthase family.</text>
</comment>
<evidence type="ECO:0000259" key="7">
    <source>
        <dbReference type="Pfam" id="PF12728"/>
    </source>
</evidence>
<dbReference type="InterPro" id="IPR036969">
    <property type="entry name" value="Citrate_synthase_sf"/>
</dbReference>
<evidence type="ECO:0000256" key="2">
    <source>
        <dbReference type="ARBA" id="ARBA00010566"/>
    </source>
</evidence>
<name>A0ABV1KJX4_9PSEU</name>
<dbReference type="EMBL" id="JBEDNQ010000013">
    <property type="protein sequence ID" value="MEQ3554173.1"/>
    <property type="molecule type" value="Genomic_DNA"/>
</dbReference>
<dbReference type="PROSITE" id="PS00480">
    <property type="entry name" value="CITRATE_SYNTHASE"/>
    <property type="match status" value="1"/>
</dbReference>
<evidence type="ECO:0000256" key="5">
    <source>
        <dbReference type="RuleBase" id="RU003406"/>
    </source>
</evidence>
<accession>A0ABV1KJX4</accession>
<dbReference type="InterPro" id="IPR016142">
    <property type="entry name" value="Citrate_synth-like_lrg_a-sub"/>
</dbReference>
<feature type="region of interest" description="Disordered" evidence="6">
    <location>
        <begin position="179"/>
        <end position="209"/>
    </location>
</feature>
<feature type="domain" description="Helix-turn-helix" evidence="7">
    <location>
        <begin position="3"/>
        <end position="51"/>
    </location>
</feature>
<evidence type="ECO:0000256" key="1">
    <source>
        <dbReference type="ARBA" id="ARBA00005163"/>
    </source>
</evidence>
<comment type="pathway">
    <text evidence="1">Carbohydrate metabolism; tricarboxylic acid cycle.</text>
</comment>
<proteinExistence type="inferred from homology"/>
<dbReference type="Gene3D" id="1.10.580.10">
    <property type="entry name" value="Citrate Synthase, domain 1"/>
    <property type="match status" value="1"/>
</dbReference>